<accession>A0A5M4AXY8</accession>
<dbReference type="NCBIfam" id="TIGR01498">
    <property type="entry name" value="folK"/>
    <property type="match status" value="1"/>
</dbReference>
<dbReference type="GO" id="GO:0003848">
    <property type="term" value="F:2-amino-4-hydroxy-6-hydroxymethyldihydropteridine diphosphokinase activity"/>
    <property type="evidence" value="ECO:0007669"/>
    <property type="project" value="UniProtKB-EC"/>
</dbReference>
<evidence type="ECO:0000313" key="14">
    <source>
        <dbReference type="EMBL" id="GET32779.1"/>
    </source>
</evidence>
<comment type="function">
    <text evidence="10">Catalyzes the transfer of pyrophosphate from adenosine triphosphate (ATP) to 6-hydroxymethyl-7,8-dihydropterin, an enzymatic step in folate biosynthesis pathway.</text>
</comment>
<reference evidence="14 15" key="1">
    <citation type="submission" date="2019-10" db="EMBL/GenBank/DDBJ databases">
        <title>Prolixibacter strains distinguished by the presence of nitrate reductase genes were adept at nitrate-dependent anaerobic corrosion of metallic iron and carbon steel.</title>
        <authorList>
            <person name="Iino T."/>
            <person name="Shono N."/>
            <person name="Ito K."/>
            <person name="Nakamura R."/>
            <person name="Sueoka K."/>
            <person name="Harayama S."/>
            <person name="Ohkuma M."/>
        </authorList>
    </citation>
    <scope>NUCLEOTIDE SEQUENCE [LARGE SCALE GENOMIC DNA]</scope>
    <source>
        <strain evidence="14 15">JCM 13498</strain>
    </source>
</reference>
<evidence type="ECO:0000256" key="7">
    <source>
        <dbReference type="ARBA" id="ARBA00022777"/>
    </source>
</evidence>
<dbReference type="AlphaFoldDB" id="A0A5M4AXY8"/>
<keyword evidence="9" id="KW-0289">Folate biosynthesis</keyword>
<evidence type="ECO:0000256" key="5">
    <source>
        <dbReference type="ARBA" id="ARBA00022679"/>
    </source>
</evidence>
<evidence type="ECO:0000259" key="13">
    <source>
        <dbReference type="PROSITE" id="PS00794"/>
    </source>
</evidence>
<evidence type="ECO:0000256" key="4">
    <source>
        <dbReference type="ARBA" id="ARBA00016218"/>
    </source>
</evidence>
<evidence type="ECO:0000256" key="8">
    <source>
        <dbReference type="ARBA" id="ARBA00022840"/>
    </source>
</evidence>
<comment type="similarity">
    <text evidence="2">Belongs to the HPPK family.</text>
</comment>
<dbReference type="GO" id="GO:0016301">
    <property type="term" value="F:kinase activity"/>
    <property type="evidence" value="ECO:0007669"/>
    <property type="project" value="UniProtKB-KW"/>
</dbReference>
<evidence type="ECO:0000256" key="6">
    <source>
        <dbReference type="ARBA" id="ARBA00022741"/>
    </source>
</evidence>
<keyword evidence="7 14" id="KW-0418">Kinase</keyword>
<evidence type="ECO:0000256" key="9">
    <source>
        <dbReference type="ARBA" id="ARBA00022909"/>
    </source>
</evidence>
<evidence type="ECO:0000256" key="2">
    <source>
        <dbReference type="ARBA" id="ARBA00005810"/>
    </source>
</evidence>
<dbReference type="PANTHER" id="PTHR43071:SF1">
    <property type="entry name" value="2-AMINO-4-HYDROXY-6-HYDROXYMETHYLDIHYDROPTERIDINE PYROPHOSPHOKINASE"/>
    <property type="match status" value="1"/>
</dbReference>
<evidence type="ECO:0000256" key="11">
    <source>
        <dbReference type="ARBA" id="ARBA00029766"/>
    </source>
</evidence>
<dbReference type="SUPFAM" id="SSF55083">
    <property type="entry name" value="6-hydroxymethyl-7,8-dihydropterin pyrophosphokinase, HPPK"/>
    <property type="match status" value="1"/>
</dbReference>
<evidence type="ECO:0000256" key="10">
    <source>
        <dbReference type="ARBA" id="ARBA00029409"/>
    </source>
</evidence>
<dbReference type="InterPro" id="IPR000550">
    <property type="entry name" value="Hppk"/>
</dbReference>
<dbReference type="GO" id="GO:0046654">
    <property type="term" value="P:tetrahydrofolate biosynthetic process"/>
    <property type="evidence" value="ECO:0007669"/>
    <property type="project" value="UniProtKB-UniPathway"/>
</dbReference>
<dbReference type="EMBL" id="BLAX01000001">
    <property type="protein sequence ID" value="GET32779.1"/>
    <property type="molecule type" value="Genomic_DNA"/>
</dbReference>
<dbReference type="OrthoDB" id="1122272at2"/>
<proteinExistence type="inferred from homology"/>
<evidence type="ECO:0000256" key="3">
    <source>
        <dbReference type="ARBA" id="ARBA00013253"/>
    </source>
</evidence>
<gene>
    <name evidence="14" type="primary">folK_2</name>
    <name evidence="14" type="ORF">PbJCM13498_16420</name>
</gene>
<name>A0A5M4AXY8_9BACT</name>
<keyword evidence="5" id="KW-0808">Transferase</keyword>
<keyword evidence="8" id="KW-0067">ATP-binding</keyword>
<dbReference type="PANTHER" id="PTHR43071">
    <property type="entry name" value="2-AMINO-4-HYDROXY-6-HYDROXYMETHYLDIHYDROPTERIDINE PYROPHOSPHOKINASE"/>
    <property type="match status" value="1"/>
</dbReference>
<dbReference type="GO" id="GO:0005524">
    <property type="term" value="F:ATP binding"/>
    <property type="evidence" value="ECO:0007669"/>
    <property type="project" value="UniProtKB-KW"/>
</dbReference>
<comment type="pathway">
    <text evidence="1">Cofactor biosynthesis; tetrahydrofolate biosynthesis; 2-amino-4-hydroxy-6-hydroxymethyl-7,8-dihydropteridine diphosphate from 7,8-dihydroneopterin triphosphate: step 4/4.</text>
</comment>
<organism evidence="14 15">
    <name type="scientific">Prolixibacter bellariivorans</name>
    <dbReference type="NCBI Taxonomy" id="314319"/>
    <lineage>
        <taxon>Bacteria</taxon>
        <taxon>Pseudomonadati</taxon>
        <taxon>Bacteroidota</taxon>
        <taxon>Bacteroidia</taxon>
        <taxon>Marinilabiliales</taxon>
        <taxon>Prolixibacteraceae</taxon>
        <taxon>Prolixibacter</taxon>
    </lineage>
</organism>
<evidence type="ECO:0000256" key="12">
    <source>
        <dbReference type="ARBA" id="ARBA00033413"/>
    </source>
</evidence>
<dbReference type="CDD" id="cd00483">
    <property type="entry name" value="HPPK"/>
    <property type="match status" value="1"/>
</dbReference>
<dbReference type="RefSeq" id="WP_025862654.1">
    <property type="nucleotide sequence ID" value="NZ_BLAX01000001.1"/>
</dbReference>
<dbReference type="UniPathway" id="UPA00077">
    <property type="reaction ID" value="UER00155"/>
</dbReference>
<dbReference type="Proteomes" id="UP000391834">
    <property type="component" value="Unassembled WGS sequence"/>
</dbReference>
<dbReference type="Pfam" id="PF01288">
    <property type="entry name" value="HPPK"/>
    <property type="match status" value="1"/>
</dbReference>
<feature type="domain" description="7,8-dihydro-6-hydroxymethylpterin-pyrophosphokinase" evidence="13">
    <location>
        <begin position="89"/>
        <end position="100"/>
    </location>
</feature>
<evidence type="ECO:0000256" key="1">
    <source>
        <dbReference type="ARBA" id="ARBA00005051"/>
    </source>
</evidence>
<protein>
    <recommendedName>
        <fullName evidence="4">2-amino-4-hydroxy-6-hydroxymethyldihydropteridine pyrophosphokinase</fullName>
        <ecNumber evidence="3">2.7.6.3</ecNumber>
    </recommendedName>
    <alternativeName>
        <fullName evidence="11">6-hydroxymethyl-7,8-dihydropterin pyrophosphokinase</fullName>
    </alternativeName>
    <alternativeName>
        <fullName evidence="12">7,8-dihydro-6-hydroxymethylpterin-pyrophosphokinase</fullName>
    </alternativeName>
</protein>
<keyword evidence="6" id="KW-0547">Nucleotide-binding</keyword>
<keyword evidence="15" id="KW-1185">Reference proteome</keyword>
<comment type="caution">
    <text evidence="14">The sequence shown here is derived from an EMBL/GenBank/DDBJ whole genome shotgun (WGS) entry which is preliminary data.</text>
</comment>
<dbReference type="GO" id="GO:0046656">
    <property type="term" value="P:folic acid biosynthetic process"/>
    <property type="evidence" value="ECO:0007669"/>
    <property type="project" value="UniProtKB-KW"/>
</dbReference>
<dbReference type="EC" id="2.7.6.3" evidence="3"/>
<sequence length="125" mass="14162">MSKVNTCVVGVGSNIQPEENIREALRILEEEQTLLSVSAMVETEPIGITDQPAFMNGAVKVSTSMKQLEFAAYLKNIEDRLKRDRSQPRFGPRTIDLDVVVWNGKVVDRDYYSREFLKNAVDEVL</sequence>
<dbReference type="InterPro" id="IPR035907">
    <property type="entry name" value="Hppk_sf"/>
</dbReference>
<evidence type="ECO:0000313" key="15">
    <source>
        <dbReference type="Proteomes" id="UP000391834"/>
    </source>
</evidence>
<dbReference type="Gene3D" id="3.30.70.560">
    <property type="entry name" value="7,8-Dihydro-6-hydroxymethylpterin-pyrophosphokinase HPPK"/>
    <property type="match status" value="1"/>
</dbReference>
<dbReference type="PROSITE" id="PS00794">
    <property type="entry name" value="HPPK"/>
    <property type="match status" value="1"/>
</dbReference>